<sequence>MRPRRVRQRLLRDLVCLPVVAPAERFHPAKYLPAVRRDSSTRMNKRPLYTSLYIASIGSKRMDAIGDARSSSTPAEMLDAITLLHASGVGSVNRSRRQIS</sequence>
<evidence type="ECO:0000313" key="1">
    <source>
        <dbReference type="EMBL" id="EFN83114.1"/>
    </source>
</evidence>
<protein>
    <submittedName>
        <fullName evidence="1">Uncharacterized protein</fullName>
    </submittedName>
</protein>
<dbReference type="InParanoid" id="E2BMG8"/>
<dbReference type="EMBL" id="GL449219">
    <property type="protein sequence ID" value="EFN83114.1"/>
    <property type="molecule type" value="Genomic_DNA"/>
</dbReference>
<proteinExistence type="predicted"/>
<name>E2BMG8_HARSA</name>
<accession>E2BMG8</accession>
<dbReference type="Proteomes" id="UP000008237">
    <property type="component" value="Unassembled WGS sequence"/>
</dbReference>
<organism evidence="2">
    <name type="scientific">Harpegnathos saltator</name>
    <name type="common">Jerdon's jumping ant</name>
    <dbReference type="NCBI Taxonomy" id="610380"/>
    <lineage>
        <taxon>Eukaryota</taxon>
        <taxon>Metazoa</taxon>
        <taxon>Ecdysozoa</taxon>
        <taxon>Arthropoda</taxon>
        <taxon>Hexapoda</taxon>
        <taxon>Insecta</taxon>
        <taxon>Pterygota</taxon>
        <taxon>Neoptera</taxon>
        <taxon>Endopterygota</taxon>
        <taxon>Hymenoptera</taxon>
        <taxon>Apocrita</taxon>
        <taxon>Aculeata</taxon>
        <taxon>Formicoidea</taxon>
        <taxon>Formicidae</taxon>
        <taxon>Ponerinae</taxon>
        <taxon>Ponerini</taxon>
        <taxon>Harpegnathos</taxon>
    </lineage>
</organism>
<gene>
    <name evidence="1" type="ORF">EAI_01455</name>
</gene>
<evidence type="ECO:0000313" key="2">
    <source>
        <dbReference type="Proteomes" id="UP000008237"/>
    </source>
</evidence>
<keyword evidence="2" id="KW-1185">Reference proteome</keyword>
<reference evidence="1 2" key="1">
    <citation type="journal article" date="2010" name="Science">
        <title>Genomic comparison of the ants Camponotus floridanus and Harpegnathos saltator.</title>
        <authorList>
            <person name="Bonasio R."/>
            <person name="Zhang G."/>
            <person name="Ye C."/>
            <person name="Mutti N.S."/>
            <person name="Fang X."/>
            <person name="Qin N."/>
            <person name="Donahue G."/>
            <person name="Yang P."/>
            <person name="Li Q."/>
            <person name="Li C."/>
            <person name="Zhang P."/>
            <person name="Huang Z."/>
            <person name="Berger S.L."/>
            <person name="Reinberg D."/>
            <person name="Wang J."/>
            <person name="Liebig J."/>
        </authorList>
    </citation>
    <scope>NUCLEOTIDE SEQUENCE [LARGE SCALE GENOMIC DNA]</scope>
    <source>
        <strain evidence="1 2">R22 G/1</strain>
    </source>
</reference>
<dbReference type="AlphaFoldDB" id="E2BMG8"/>